<evidence type="ECO:0000313" key="7">
    <source>
        <dbReference type="EMBL" id="AIF67752.1"/>
    </source>
</evidence>
<feature type="transmembrane region" description="Helical" evidence="6">
    <location>
        <begin position="86"/>
        <end position="106"/>
    </location>
</feature>
<feature type="transmembrane region" description="Helical" evidence="6">
    <location>
        <begin position="448"/>
        <end position="471"/>
    </location>
</feature>
<feature type="transmembrane region" description="Helical" evidence="6">
    <location>
        <begin position="12"/>
        <end position="30"/>
    </location>
</feature>
<feature type="transmembrane region" description="Helical" evidence="6">
    <location>
        <begin position="297"/>
        <end position="319"/>
    </location>
</feature>
<dbReference type="Pfam" id="PF00939">
    <property type="entry name" value="Na_sulph_symp"/>
    <property type="match status" value="1"/>
</dbReference>
<dbReference type="HOGENOM" id="CLU_005170_7_3_9"/>
<proteinExistence type="inferred from homology"/>
<protein>
    <submittedName>
        <fullName evidence="7">2-oxoglutarate translocator</fullName>
    </submittedName>
</protein>
<organism evidence="7 8">
    <name type="scientific">Terribacillus saccharophilus</name>
    <dbReference type="NCBI Taxonomy" id="361277"/>
    <lineage>
        <taxon>Bacteria</taxon>
        <taxon>Bacillati</taxon>
        <taxon>Bacillota</taxon>
        <taxon>Bacilli</taxon>
        <taxon>Bacillales</taxon>
        <taxon>Bacillaceae</taxon>
        <taxon>Terribacillus</taxon>
    </lineage>
</organism>
<dbReference type="Proteomes" id="UP000027980">
    <property type="component" value="Chromosome"/>
</dbReference>
<dbReference type="PANTHER" id="PTHR42826">
    <property type="entry name" value="DICARBOXYLATE TRANSPORTER 2.1, CHLOROPLASTIC"/>
    <property type="match status" value="1"/>
</dbReference>
<evidence type="ECO:0000256" key="5">
    <source>
        <dbReference type="ARBA" id="ARBA00023136"/>
    </source>
</evidence>
<evidence type="ECO:0000256" key="2">
    <source>
        <dbReference type="ARBA" id="ARBA00007349"/>
    </source>
</evidence>
<dbReference type="OrthoDB" id="1401038at2"/>
<keyword evidence="4 6" id="KW-1133">Transmembrane helix</keyword>
<name>A0A075LP36_9BACI</name>
<dbReference type="InterPro" id="IPR001898">
    <property type="entry name" value="SLC13A/DASS"/>
</dbReference>
<dbReference type="GeneID" id="34222977"/>
<dbReference type="GO" id="GO:0016020">
    <property type="term" value="C:membrane"/>
    <property type="evidence" value="ECO:0007669"/>
    <property type="project" value="UniProtKB-SubCell"/>
</dbReference>
<keyword evidence="3 6" id="KW-0812">Transmembrane</keyword>
<reference evidence="7 8" key="1">
    <citation type="submission" date="2014-07" db="EMBL/GenBank/DDBJ databases">
        <title>Complete genome sequence of a moderately halophilic bacterium Terribacillus aidingensis MP602, isolated from Cryptomeria fortunei in Tianmu mountain in China.</title>
        <authorList>
            <person name="Wang Y."/>
            <person name="Lu P."/>
            <person name="Zhang L."/>
        </authorList>
    </citation>
    <scope>NUCLEOTIDE SEQUENCE [LARGE SCALE GENOMIC DNA]</scope>
    <source>
        <strain evidence="7 8">MP602</strain>
    </source>
</reference>
<evidence type="ECO:0000256" key="1">
    <source>
        <dbReference type="ARBA" id="ARBA00004141"/>
    </source>
</evidence>
<evidence type="ECO:0000256" key="3">
    <source>
        <dbReference type="ARBA" id="ARBA00022692"/>
    </source>
</evidence>
<dbReference type="AlphaFoldDB" id="A0A075LP36"/>
<dbReference type="EMBL" id="CP008876">
    <property type="protein sequence ID" value="AIF67752.1"/>
    <property type="molecule type" value="Genomic_DNA"/>
</dbReference>
<evidence type="ECO:0000256" key="4">
    <source>
        <dbReference type="ARBA" id="ARBA00022989"/>
    </source>
</evidence>
<comment type="similarity">
    <text evidence="2">Belongs to the SLC13A/DASS transporter (TC 2.A.47) family. DIT1 subfamily.</text>
</comment>
<dbReference type="PIRSF" id="PIRSF002457">
    <property type="entry name" value="DASS"/>
    <property type="match status" value="1"/>
</dbReference>
<sequence length="477" mass="51781">MADSSNKPKREVKWIPLLITVLIGVILWFIPSPDGVKAEAWHLFAIFVATIIGLIIKPMPMGSVAILSLTAIVLTKTLGLEEALSGFSNSTIWLIVIAFFISRGFIKTGLGSRIAYLFVRLFGKKTLGLSYSLIGSDLILSPAMPSNTARAGGIIFPIIQSLSNSYGSKSGDGTERKIGSFLTFASYQGNGITSAMFLTAMAANPLAASAAESVTGQSISWGSWILASIVPGIISLIIIPFVIFKLYPPEIKETPKATEMATEKLQSMGKLKRSEWYMIGVFLLLLVLWIFGESFGIGSTTAAFIGLVVLLLTEVLTWSDIKQEQGAWDTLVWFAVLVMMANYLNELGLVPWFSDIMGNVVSTLSWPVALLILAIVYFYSHYFFASNTAHVSAMYAAFLSVVVAAGAPPLLSALLLAFFSNLFGCLTHYGSGPAPVFFGAGFVTQQKWWGLGFLISIIHLIVWIGIGGLWWKLIGLW</sequence>
<feature type="transmembrane region" description="Helical" evidence="6">
    <location>
        <begin position="364"/>
        <end position="384"/>
    </location>
</feature>
<accession>A0A075LP36</accession>
<evidence type="ECO:0000313" key="8">
    <source>
        <dbReference type="Proteomes" id="UP000027980"/>
    </source>
</evidence>
<dbReference type="KEGG" id="tap:GZ22_14630"/>
<dbReference type="RefSeq" id="WP_038563803.1">
    <property type="nucleotide sequence ID" value="NZ_CP008876.1"/>
</dbReference>
<feature type="transmembrane region" description="Helical" evidence="6">
    <location>
        <begin position="36"/>
        <end position="56"/>
    </location>
</feature>
<dbReference type="NCBIfam" id="TIGR00785">
    <property type="entry name" value="dass"/>
    <property type="match status" value="1"/>
</dbReference>
<feature type="transmembrane region" description="Helical" evidence="6">
    <location>
        <begin position="326"/>
        <end position="344"/>
    </location>
</feature>
<feature type="transmembrane region" description="Helical" evidence="6">
    <location>
        <begin position="396"/>
        <end position="419"/>
    </location>
</feature>
<comment type="subcellular location">
    <subcellularLocation>
        <location evidence="1">Membrane</location>
        <topology evidence="1">Multi-pass membrane protein</topology>
    </subcellularLocation>
</comment>
<keyword evidence="5 6" id="KW-0472">Membrane</keyword>
<evidence type="ECO:0000256" key="6">
    <source>
        <dbReference type="SAM" id="Phobius"/>
    </source>
</evidence>
<dbReference type="InterPro" id="IPR030676">
    <property type="entry name" value="CitT-rel"/>
</dbReference>
<dbReference type="GO" id="GO:0022857">
    <property type="term" value="F:transmembrane transporter activity"/>
    <property type="evidence" value="ECO:0007669"/>
    <property type="project" value="InterPro"/>
</dbReference>
<gene>
    <name evidence="7" type="ORF">GZ22_14630</name>
</gene>
<feature type="transmembrane region" description="Helical" evidence="6">
    <location>
        <begin position="274"/>
        <end position="291"/>
    </location>
</feature>
<feature type="transmembrane region" description="Helical" evidence="6">
    <location>
        <begin position="178"/>
        <end position="201"/>
    </location>
</feature>
<feature type="transmembrane region" description="Helical" evidence="6">
    <location>
        <begin position="63"/>
        <end position="80"/>
    </location>
</feature>
<feature type="transmembrane region" description="Helical" evidence="6">
    <location>
        <begin position="221"/>
        <end position="244"/>
    </location>
</feature>